<dbReference type="RefSeq" id="WP_236984688.1">
    <property type="nucleotide sequence ID" value="NZ_AP023086.1"/>
</dbReference>
<comment type="catalytic activity">
    <reaction evidence="8 9">
        <text>hydroxymethylbilane = uroporphyrinogen III + H2O</text>
        <dbReference type="Rhea" id="RHEA:18965"/>
        <dbReference type="ChEBI" id="CHEBI:15377"/>
        <dbReference type="ChEBI" id="CHEBI:57308"/>
        <dbReference type="ChEBI" id="CHEBI:57845"/>
        <dbReference type="EC" id="4.2.1.75"/>
    </reaction>
</comment>
<organism evidence="11 12">
    <name type="scientific">Marinagarivorans cellulosilyticus</name>
    <dbReference type="NCBI Taxonomy" id="2721545"/>
    <lineage>
        <taxon>Bacteria</taxon>
        <taxon>Pseudomonadati</taxon>
        <taxon>Pseudomonadota</taxon>
        <taxon>Gammaproteobacteria</taxon>
        <taxon>Cellvibrionales</taxon>
        <taxon>Cellvibrionaceae</taxon>
        <taxon>Marinagarivorans</taxon>
    </lineage>
</organism>
<comment type="function">
    <text evidence="6 9">Catalyzes cyclization of the linear tetrapyrrole, hydroxymethylbilane, to the macrocyclic uroporphyrinogen III.</text>
</comment>
<comment type="similarity">
    <text evidence="2 9">Belongs to the uroporphyrinogen-III synthase family.</text>
</comment>
<evidence type="ECO:0000256" key="8">
    <source>
        <dbReference type="ARBA" id="ARBA00048617"/>
    </source>
</evidence>
<dbReference type="PANTHER" id="PTHR38042">
    <property type="entry name" value="UROPORPHYRINOGEN-III SYNTHASE, CHLOROPLASTIC"/>
    <property type="match status" value="1"/>
</dbReference>
<dbReference type="CDD" id="cd06578">
    <property type="entry name" value="HemD"/>
    <property type="match status" value="1"/>
</dbReference>
<evidence type="ECO:0000256" key="9">
    <source>
        <dbReference type="RuleBase" id="RU366031"/>
    </source>
</evidence>
<keyword evidence="4 9" id="KW-0456">Lyase</keyword>
<keyword evidence="5 9" id="KW-0627">Porphyrin biosynthesis</keyword>
<dbReference type="InterPro" id="IPR003754">
    <property type="entry name" value="4pyrrol_synth_uPrphyn_synth"/>
</dbReference>
<dbReference type="PANTHER" id="PTHR38042:SF1">
    <property type="entry name" value="UROPORPHYRINOGEN-III SYNTHASE, CHLOROPLASTIC"/>
    <property type="match status" value="1"/>
</dbReference>
<name>A0AAN2BLU6_9GAMM</name>
<evidence type="ECO:0000256" key="1">
    <source>
        <dbReference type="ARBA" id="ARBA00004772"/>
    </source>
</evidence>
<protein>
    <recommendedName>
        <fullName evidence="7 9">Uroporphyrinogen-III synthase</fullName>
        <ecNumber evidence="3 9">4.2.1.75</ecNumber>
    </recommendedName>
</protein>
<evidence type="ECO:0000256" key="4">
    <source>
        <dbReference type="ARBA" id="ARBA00023239"/>
    </source>
</evidence>
<feature type="domain" description="Tetrapyrrole biosynthesis uroporphyrinogen III synthase" evidence="10">
    <location>
        <begin position="20"/>
        <end position="242"/>
    </location>
</feature>
<dbReference type="GO" id="GO:0004852">
    <property type="term" value="F:uroporphyrinogen-III synthase activity"/>
    <property type="evidence" value="ECO:0007669"/>
    <property type="project" value="UniProtKB-UniRule"/>
</dbReference>
<accession>A0AAN2BLU6</accession>
<evidence type="ECO:0000256" key="2">
    <source>
        <dbReference type="ARBA" id="ARBA00008133"/>
    </source>
</evidence>
<gene>
    <name evidence="11" type="ORF">MARGE09_P3623</name>
</gene>
<evidence type="ECO:0000256" key="5">
    <source>
        <dbReference type="ARBA" id="ARBA00023244"/>
    </source>
</evidence>
<dbReference type="SUPFAM" id="SSF69618">
    <property type="entry name" value="HemD-like"/>
    <property type="match status" value="1"/>
</dbReference>
<sequence>MKTPLFWATRPAHQNASWQQQLTALGETVALPLLEIIPVSSDEAMQAVKSLVLDLDQFQHVLFVSQNAVKHGFDWFDQYWPQLPVGIQFYAVGSKTAQVVRSHHADVIECGEAMNSEALLALPSLQQVAQEKVLICRGQGGRPTLAEVLELRGAKVSYCELYQRALPNQAKAQCAALPLDRQHIIPLFSGETLQNLILALPSNMNKDDTALIVPAQRVADIAQQAGFKHVTVAANASQDAMLAATHQCLTHSRTL</sequence>
<evidence type="ECO:0000259" key="10">
    <source>
        <dbReference type="Pfam" id="PF02602"/>
    </source>
</evidence>
<evidence type="ECO:0000256" key="6">
    <source>
        <dbReference type="ARBA" id="ARBA00037589"/>
    </source>
</evidence>
<dbReference type="EC" id="4.2.1.75" evidence="3 9"/>
<dbReference type="EMBL" id="AP023086">
    <property type="protein sequence ID" value="BCD99421.1"/>
    <property type="molecule type" value="Genomic_DNA"/>
</dbReference>
<evidence type="ECO:0000256" key="7">
    <source>
        <dbReference type="ARBA" id="ARBA00040167"/>
    </source>
</evidence>
<comment type="pathway">
    <text evidence="1 9">Porphyrin-containing compound metabolism; protoporphyrin-IX biosynthesis; coproporphyrinogen-III from 5-aminolevulinate: step 3/4.</text>
</comment>
<dbReference type="GO" id="GO:0006780">
    <property type="term" value="P:uroporphyrinogen III biosynthetic process"/>
    <property type="evidence" value="ECO:0007669"/>
    <property type="project" value="UniProtKB-UniRule"/>
</dbReference>
<evidence type="ECO:0000256" key="3">
    <source>
        <dbReference type="ARBA" id="ARBA00013109"/>
    </source>
</evidence>
<proteinExistence type="inferred from homology"/>
<dbReference type="GO" id="GO:0006782">
    <property type="term" value="P:protoporphyrinogen IX biosynthetic process"/>
    <property type="evidence" value="ECO:0007669"/>
    <property type="project" value="UniProtKB-UniRule"/>
</dbReference>
<reference evidence="11 12" key="1">
    <citation type="journal article" date="2022" name="IScience">
        <title>An ultrasensitive nanofiber-based assay for enzymatic hydrolysis and deep-sea microbial degradation of cellulose.</title>
        <authorList>
            <person name="Tsudome M."/>
            <person name="Tachioka M."/>
            <person name="Miyazaki M."/>
            <person name="Uchimura K."/>
            <person name="Tsuda M."/>
            <person name="Takaki Y."/>
            <person name="Deguchi S."/>
        </authorList>
    </citation>
    <scope>NUCLEOTIDE SEQUENCE [LARGE SCALE GENOMIC DNA]</scope>
    <source>
        <strain evidence="11 12">GE09</strain>
    </source>
</reference>
<dbReference type="Pfam" id="PF02602">
    <property type="entry name" value="HEM4"/>
    <property type="match status" value="1"/>
</dbReference>
<dbReference type="InterPro" id="IPR036108">
    <property type="entry name" value="4pyrrol_syn_uPrphyn_synt_sf"/>
</dbReference>
<evidence type="ECO:0000313" key="11">
    <source>
        <dbReference type="EMBL" id="BCD99421.1"/>
    </source>
</evidence>
<dbReference type="InterPro" id="IPR039793">
    <property type="entry name" value="UROS/Hem4"/>
</dbReference>
<dbReference type="Proteomes" id="UP001320119">
    <property type="component" value="Chromosome"/>
</dbReference>
<evidence type="ECO:0000313" key="12">
    <source>
        <dbReference type="Proteomes" id="UP001320119"/>
    </source>
</evidence>
<dbReference type="AlphaFoldDB" id="A0AAN2BLU6"/>
<dbReference type="KEGG" id="marq:MARGE09_P3623"/>
<dbReference type="Gene3D" id="3.40.50.10090">
    <property type="match status" value="2"/>
</dbReference>
<keyword evidence="12" id="KW-1185">Reference proteome</keyword>